<dbReference type="InterPro" id="IPR027417">
    <property type="entry name" value="P-loop_NTPase"/>
</dbReference>
<dbReference type="EMBL" id="JAAGRQ010000078">
    <property type="protein sequence ID" value="NDY58099.1"/>
    <property type="molecule type" value="Genomic_DNA"/>
</dbReference>
<protein>
    <submittedName>
        <fullName evidence="4">Sugar ABC transporter ATP-binding protein</fullName>
    </submittedName>
</protein>
<dbReference type="PANTHER" id="PTHR43790:SF8">
    <property type="entry name" value="SUGAR ABC TRANSPORTER ATP-BINDING PROTEIN"/>
    <property type="match status" value="1"/>
</dbReference>
<dbReference type="Gene3D" id="3.40.50.300">
    <property type="entry name" value="P-loop containing nucleotide triphosphate hydrolases"/>
    <property type="match status" value="1"/>
</dbReference>
<dbReference type="Proteomes" id="UP000469724">
    <property type="component" value="Unassembled WGS sequence"/>
</dbReference>
<dbReference type="GO" id="GO:0016887">
    <property type="term" value="F:ATP hydrolysis activity"/>
    <property type="evidence" value="ECO:0007669"/>
    <property type="project" value="InterPro"/>
</dbReference>
<dbReference type="AlphaFoldDB" id="A0A7K3NSB0"/>
<dbReference type="SUPFAM" id="SSF52540">
    <property type="entry name" value="P-loop containing nucleoside triphosphate hydrolases"/>
    <property type="match status" value="1"/>
</dbReference>
<dbReference type="Pfam" id="PF00005">
    <property type="entry name" value="ABC_tran"/>
    <property type="match status" value="1"/>
</dbReference>
<reference evidence="4 5" key="1">
    <citation type="submission" date="2020-02" db="EMBL/GenBank/DDBJ databases">
        <title>Comparative genomics of sulfur disproportionating microorganisms.</title>
        <authorList>
            <person name="Ward L.M."/>
            <person name="Bertran E."/>
            <person name="Johnston D.T."/>
        </authorList>
    </citation>
    <scope>NUCLEOTIDE SEQUENCE [LARGE SCALE GENOMIC DNA]</scope>
    <source>
        <strain evidence="4 5">DSM 3696</strain>
    </source>
</reference>
<evidence type="ECO:0000313" key="5">
    <source>
        <dbReference type="Proteomes" id="UP000469724"/>
    </source>
</evidence>
<dbReference type="InterPro" id="IPR003439">
    <property type="entry name" value="ABC_transporter-like_ATP-bd"/>
</dbReference>
<name>A0A7K3NSB0_9BACT</name>
<dbReference type="CDD" id="cd03216">
    <property type="entry name" value="ABC_Carb_Monos_I"/>
    <property type="match status" value="1"/>
</dbReference>
<dbReference type="SMART" id="SM00382">
    <property type="entry name" value="AAA"/>
    <property type="match status" value="1"/>
</dbReference>
<evidence type="ECO:0000256" key="2">
    <source>
        <dbReference type="ARBA" id="ARBA00022840"/>
    </source>
</evidence>
<evidence type="ECO:0000313" key="4">
    <source>
        <dbReference type="EMBL" id="NDY58099.1"/>
    </source>
</evidence>
<sequence length="270" mass="28982">MLPTPPTRSPVVADLNPVEPLVALRRICKSFHGAAALCDIDFCLYPGEVVALLGDNGAGKSTLVKILSGVITADSGEMRIKGAAVDIRRFTVQTARGLGVETVHQDRSLGERQPLWRNVFMGRHRTNRLGFIDVARERAETLDILHGRLGLRGPGLDADAEVGVLSGGERQGLAIGRAMHFQADIVILDEPTTALSLTEVGKVLEFIGQVRAEGKACLFISHNMAHAYMAADRFFLLDRGACIGQYAKSELSQEGLLRALMDAASGRAGA</sequence>
<comment type="caution">
    <text evidence="4">The sequence shown here is derived from an EMBL/GenBank/DDBJ whole genome shotgun (WGS) entry which is preliminary data.</text>
</comment>
<keyword evidence="5" id="KW-1185">Reference proteome</keyword>
<dbReference type="PANTHER" id="PTHR43790">
    <property type="entry name" value="CARBOHYDRATE TRANSPORT ATP-BINDING PROTEIN MG119-RELATED"/>
    <property type="match status" value="1"/>
</dbReference>
<organism evidence="4 5">
    <name type="scientific">Desulfolutivibrio sulfodismutans</name>
    <dbReference type="NCBI Taxonomy" id="63561"/>
    <lineage>
        <taxon>Bacteria</taxon>
        <taxon>Pseudomonadati</taxon>
        <taxon>Thermodesulfobacteriota</taxon>
        <taxon>Desulfovibrionia</taxon>
        <taxon>Desulfovibrionales</taxon>
        <taxon>Desulfovibrionaceae</taxon>
        <taxon>Desulfolutivibrio</taxon>
    </lineage>
</organism>
<gene>
    <name evidence="4" type="ORF">G3N56_15290</name>
</gene>
<dbReference type="InterPro" id="IPR050107">
    <property type="entry name" value="ABC_carbohydrate_import_ATPase"/>
</dbReference>
<evidence type="ECO:0000256" key="1">
    <source>
        <dbReference type="ARBA" id="ARBA00022741"/>
    </source>
</evidence>
<feature type="domain" description="ABC transporter" evidence="3">
    <location>
        <begin position="22"/>
        <end position="264"/>
    </location>
</feature>
<keyword evidence="1" id="KW-0547">Nucleotide-binding</keyword>
<evidence type="ECO:0000259" key="3">
    <source>
        <dbReference type="PROSITE" id="PS50893"/>
    </source>
</evidence>
<proteinExistence type="predicted"/>
<keyword evidence="2 4" id="KW-0067">ATP-binding</keyword>
<dbReference type="GO" id="GO:0005524">
    <property type="term" value="F:ATP binding"/>
    <property type="evidence" value="ECO:0007669"/>
    <property type="project" value="UniProtKB-KW"/>
</dbReference>
<dbReference type="InterPro" id="IPR003593">
    <property type="entry name" value="AAA+_ATPase"/>
</dbReference>
<dbReference type="PROSITE" id="PS50893">
    <property type="entry name" value="ABC_TRANSPORTER_2"/>
    <property type="match status" value="1"/>
</dbReference>
<accession>A0A7K3NSB0</accession>